<evidence type="ECO:0000313" key="2">
    <source>
        <dbReference type="EMBL" id="KAI5445354.1"/>
    </source>
</evidence>
<gene>
    <name evidence="2" type="ORF">KIW84_013547</name>
</gene>
<dbReference type="AlphaFoldDB" id="A0A9D5GYB1"/>
<name>A0A9D5GYB1_PEA</name>
<evidence type="ECO:0000313" key="3">
    <source>
        <dbReference type="Proteomes" id="UP001058974"/>
    </source>
</evidence>
<feature type="region of interest" description="Disordered" evidence="1">
    <location>
        <begin position="139"/>
        <end position="181"/>
    </location>
</feature>
<feature type="region of interest" description="Disordered" evidence="1">
    <location>
        <begin position="239"/>
        <end position="283"/>
    </location>
</feature>
<evidence type="ECO:0000256" key="1">
    <source>
        <dbReference type="SAM" id="MobiDB-lite"/>
    </source>
</evidence>
<feature type="compositionally biased region" description="Polar residues" evidence="1">
    <location>
        <begin position="144"/>
        <end position="161"/>
    </location>
</feature>
<organism evidence="2 3">
    <name type="scientific">Pisum sativum</name>
    <name type="common">Garden pea</name>
    <name type="synonym">Lathyrus oleraceus</name>
    <dbReference type="NCBI Taxonomy" id="3888"/>
    <lineage>
        <taxon>Eukaryota</taxon>
        <taxon>Viridiplantae</taxon>
        <taxon>Streptophyta</taxon>
        <taxon>Embryophyta</taxon>
        <taxon>Tracheophyta</taxon>
        <taxon>Spermatophyta</taxon>
        <taxon>Magnoliopsida</taxon>
        <taxon>eudicotyledons</taxon>
        <taxon>Gunneridae</taxon>
        <taxon>Pentapetalae</taxon>
        <taxon>rosids</taxon>
        <taxon>fabids</taxon>
        <taxon>Fabales</taxon>
        <taxon>Fabaceae</taxon>
        <taxon>Papilionoideae</taxon>
        <taxon>50 kb inversion clade</taxon>
        <taxon>NPAAA clade</taxon>
        <taxon>Hologalegina</taxon>
        <taxon>IRL clade</taxon>
        <taxon>Fabeae</taxon>
        <taxon>Lathyrus</taxon>
    </lineage>
</organism>
<protein>
    <submittedName>
        <fullName evidence="2">Uncharacterized protein</fullName>
    </submittedName>
</protein>
<dbReference type="EMBL" id="JAMSHJ010000001">
    <property type="protein sequence ID" value="KAI5445354.1"/>
    <property type="molecule type" value="Genomic_DNA"/>
</dbReference>
<feature type="compositionally biased region" description="Polar residues" evidence="1">
    <location>
        <begin position="243"/>
        <end position="260"/>
    </location>
</feature>
<comment type="caution">
    <text evidence="2">The sequence shown here is derived from an EMBL/GenBank/DDBJ whole genome shotgun (WGS) entry which is preliminary data.</text>
</comment>
<dbReference type="Proteomes" id="UP001058974">
    <property type="component" value="Chromosome 1"/>
</dbReference>
<feature type="compositionally biased region" description="Polar residues" evidence="1">
    <location>
        <begin position="344"/>
        <end position="359"/>
    </location>
</feature>
<feature type="region of interest" description="Disordered" evidence="1">
    <location>
        <begin position="344"/>
        <end position="374"/>
    </location>
</feature>
<proteinExistence type="predicted"/>
<sequence length="412" mass="46478">MPASPFSVGSLVAAGRFWIAAFWHAAFWTVMACSRFCWICSFDCHFLALGSNGTVAQENGSSKQKVKKKDGRISHMEGSENSLPKVNKKMGDEILVQKVTGTLGHKVRWGFSHKRDLLLQQTATAPWQEKRNLQTQLRKKDRQISLTKGSNGTVAQENGPSKQKVKKKDGRISHMEESENSLPKVNKKMGDEILVQKVTGTLGHKVRWGFSHKRDLLLQQTTTAPWQEKRNLQTQLRKKDRQISLTKGSNDTVAQVNGPSKQKVKKKDGRISHMEGSENSLPKVNKKMGDEILVQKVTGTLGHKVRWGFSHKRDLLLQQTTTAPSQEKRNLQTQLRKKDRQISLTKGSNGTVAQENGPSKQKVKKKDGRISHMEGSENFLPKVNKKMGDEILVQKVTRTLGHKVRWGFSHKR</sequence>
<reference evidence="2 3" key="1">
    <citation type="journal article" date="2022" name="Nat. Genet.">
        <title>Improved pea reference genome and pan-genome highlight genomic features and evolutionary characteristics.</title>
        <authorList>
            <person name="Yang T."/>
            <person name="Liu R."/>
            <person name="Luo Y."/>
            <person name="Hu S."/>
            <person name="Wang D."/>
            <person name="Wang C."/>
            <person name="Pandey M.K."/>
            <person name="Ge S."/>
            <person name="Xu Q."/>
            <person name="Li N."/>
            <person name="Li G."/>
            <person name="Huang Y."/>
            <person name="Saxena R.K."/>
            <person name="Ji Y."/>
            <person name="Li M."/>
            <person name="Yan X."/>
            <person name="He Y."/>
            <person name="Liu Y."/>
            <person name="Wang X."/>
            <person name="Xiang C."/>
            <person name="Varshney R.K."/>
            <person name="Ding H."/>
            <person name="Gao S."/>
            <person name="Zong X."/>
        </authorList>
    </citation>
    <scope>NUCLEOTIDE SEQUENCE [LARGE SCALE GENOMIC DNA]</scope>
    <source>
        <strain evidence="2 3">cv. Zhongwan 6</strain>
    </source>
</reference>
<dbReference type="Gramene" id="Psat01G0354700-T1">
    <property type="protein sequence ID" value="KAI5445354.1"/>
    <property type="gene ID" value="KIW84_013547"/>
</dbReference>
<accession>A0A9D5GYB1</accession>
<keyword evidence="3" id="KW-1185">Reference proteome</keyword>
<feature type="region of interest" description="Disordered" evidence="1">
    <location>
        <begin position="58"/>
        <end position="84"/>
    </location>
</feature>